<dbReference type="EMBL" id="JBJURJ010000013">
    <property type="protein sequence ID" value="MFM9330426.1"/>
    <property type="molecule type" value="Genomic_DNA"/>
</dbReference>
<evidence type="ECO:0000313" key="2">
    <source>
        <dbReference type="Proteomes" id="UP001631969"/>
    </source>
</evidence>
<keyword evidence="2" id="KW-1185">Reference proteome</keyword>
<protein>
    <submittedName>
        <fullName evidence="1">Multi antimicrobial extrusion protein MatE</fullName>
    </submittedName>
</protein>
<reference evidence="1" key="1">
    <citation type="submission" date="2024-12" db="EMBL/GenBank/DDBJ databases">
        <authorList>
            <person name="Wu N."/>
        </authorList>
    </citation>
    <scope>NUCLEOTIDE SEQUENCE</scope>
    <source>
        <strain evidence="1">P15</strain>
    </source>
</reference>
<sequence length="452" mass="49341">MHSQGTGQLPPEKSGVRLSQMFAFFIPLSLSASLVTISHVIINGTLTRAPNPEEIIASYAVAMSLLGITEKPAILLRQTCSALVRDRISFRAVARVAFYLLAAIFTFGVLVSYTALGDLIFGTLFGAKGEEVEPIMHVYRVVMFVSIFSGIRCLFHGIIIFNKRTFWLTIGMVIRLLGMYALSQYYIARGVDSSQVGAVIFLTGMIIEAAVAFFEGSRLYRRTLPEKVENHPYERPSQIFSFYRPLLYSSLIAVIISPAINIALGKTPDAARSIAAFALAGSVCQLVLSMFSYLHQIVLNFYRTDPLQVKRFTLLLAFMPGLLLALLSFTPAGAWVMTHPLGAKELLLEESLRALRIFVIMTVAFTWLDVANGLLMLKGQTKIMVWSQAANVSVVLLTLVICLTAAPGLNSRVGALAQSLGVAAELIFVLWALRSALRGEKSAAPPGKSLPG</sequence>
<name>A0ACC7P074_9BACL</name>
<accession>A0ACC7P074</accession>
<comment type="caution">
    <text evidence="1">The sequence shown here is derived from an EMBL/GenBank/DDBJ whole genome shotgun (WGS) entry which is preliminary data.</text>
</comment>
<evidence type="ECO:0000313" key="1">
    <source>
        <dbReference type="EMBL" id="MFM9330426.1"/>
    </source>
</evidence>
<proteinExistence type="predicted"/>
<organism evidence="1 2">
    <name type="scientific">Paenibacillus mesotrionivorans</name>
    <dbReference type="NCBI Taxonomy" id="3160968"/>
    <lineage>
        <taxon>Bacteria</taxon>
        <taxon>Bacillati</taxon>
        <taxon>Bacillota</taxon>
        <taxon>Bacilli</taxon>
        <taxon>Bacillales</taxon>
        <taxon>Paenibacillaceae</taxon>
        <taxon>Paenibacillus</taxon>
    </lineage>
</organism>
<gene>
    <name evidence="1" type="ORF">ACI1P1_19175</name>
</gene>
<dbReference type="Proteomes" id="UP001631969">
    <property type="component" value="Unassembled WGS sequence"/>
</dbReference>